<accession>A0A6I0F290</accession>
<dbReference type="NCBIfam" id="TIGR00254">
    <property type="entry name" value="GGDEF"/>
    <property type="match status" value="1"/>
</dbReference>
<dbReference type="PANTHER" id="PTHR45138">
    <property type="entry name" value="REGULATORY COMPONENTS OF SENSORY TRANSDUCTION SYSTEM"/>
    <property type="match status" value="1"/>
</dbReference>
<evidence type="ECO:0000259" key="4">
    <source>
        <dbReference type="PROSITE" id="PS50110"/>
    </source>
</evidence>
<feature type="domain" description="Response regulatory" evidence="4">
    <location>
        <begin position="4"/>
        <end position="120"/>
    </location>
</feature>
<evidence type="ECO:0000313" key="7">
    <source>
        <dbReference type="Proteomes" id="UP000468766"/>
    </source>
</evidence>
<dbReference type="Pfam" id="PF00990">
    <property type="entry name" value="GGDEF"/>
    <property type="match status" value="1"/>
</dbReference>
<reference evidence="6 7" key="1">
    <citation type="submission" date="2019-10" db="EMBL/GenBank/DDBJ databases">
        <title>Whole-genome sequence of the extremophile Heliorestis acidaminivorans DSM 24790.</title>
        <authorList>
            <person name="Kyndt J.A."/>
            <person name="Meyer T.E."/>
        </authorList>
    </citation>
    <scope>NUCLEOTIDE SEQUENCE [LARGE SCALE GENOMIC DNA]</scope>
    <source>
        <strain evidence="6 7">DSM 24790</strain>
    </source>
</reference>
<name>A0A6I0F290_9FIRM</name>
<proteinExistence type="predicted"/>
<dbReference type="GO" id="GO:0000160">
    <property type="term" value="P:phosphorelay signal transduction system"/>
    <property type="evidence" value="ECO:0007669"/>
    <property type="project" value="InterPro"/>
</dbReference>
<dbReference type="InterPro" id="IPR000160">
    <property type="entry name" value="GGDEF_dom"/>
</dbReference>
<dbReference type="AlphaFoldDB" id="A0A6I0F290"/>
<protein>
    <recommendedName>
        <fullName evidence="1">Stage 0 sporulation protein A homolog</fullName>
    </recommendedName>
</protein>
<keyword evidence="3" id="KW-0597">Phosphoprotein</keyword>
<evidence type="ECO:0000313" key="6">
    <source>
        <dbReference type="EMBL" id="KAB2951169.1"/>
    </source>
</evidence>
<evidence type="ECO:0000256" key="3">
    <source>
        <dbReference type="PROSITE-ProRule" id="PRU00169"/>
    </source>
</evidence>
<dbReference type="PROSITE" id="PS50887">
    <property type="entry name" value="GGDEF"/>
    <property type="match status" value="1"/>
</dbReference>
<keyword evidence="7" id="KW-1185">Reference proteome</keyword>
<feature type="modified residue" description="4-aspartylphosphate" evidence="3">
    <location>
        <position position="53"/>
    </location>
</feature>
<sequence length="302" mass="34330">MRQKILIINDSSLEGRIMLDLLSCQGYHVNVARNGHEGLSMARSFDPDLIICDLVLPGLSGLELVNQLKEDLSTKKIEIIFASGSNNKEDKIEAFKLGAFDYLLKPLDYDEMLMRLELALRYKRSIDKLKRRETIIRADSLRDFLTGLYNRQYLDQKMTEELARVKRYGNTFSILLLDIDFFKQINDTHGHLIGDKILIHVAGRLQLKVRSIDTVCRFGGEEFCVIAPETDITGASHLAEKLRKILGQEPVAISKELMIPVTASFGIAEYKGVDDTIQSLLERADRALYNAKKKGRNRVEIN</sequence>
<gene>
    <name evidence="6" type="ORF">F9B85_13260</name>
</gene>
<dbReference type="InterPro" id="IPR011006">
    <property type="entry name" value="CheY-like_superfamily"/>
</dbReference>
<dbReference type="Pfam" id="PF00072">
    <property type="entry name" value="Response_reg"/>
    <property type="match status" value="1"/>
</dbReference>
<dbReference type="InterPro" id="IPR050469">
    <property type="entry name" value="Diguanylate_Cyclase"/>
</dbReference>
<feature type="domain" description="GGDEF" evidence="5">
    <location>
        <begin position="170"/>
        <end position="302"/>
    </location>
</feature>
<evidence type="ECO:0000256" key="1">
    <source>
        <dbReference type="ARBA" id="ARBA00018672"/>
    </source>
</evidence>
<dbReference type="SUPFAM" id="SSF55073">
    <property type="entry name" value="Nucleotide cyclase"/>
    <property type="match status" value="1"/>
</dbReference>
<dbReference type="GO" id="GO:0043709">
    <property type="term" value="P:cell adhesion involved in single-species biofilm formation"/>
    <property type="evidence" value="ECO:0007669"/>
    <property type="project" value="TreeGrafter"/>
</dbReference>
<dbReference type="InterPro" id="IPR001789">
    <property type="entry name" value="Sig_transdc_resp-reg_receiver"/>
</dbReference>
<dbReference type="FunFam" id="3.30.70.270:FF:000001">
    <property type="entry name" value="Diguanylate cyclase domain protein"/>
    <property type="match status" value="1"/>
</dbReference>
<dbReference type="PANTHER" id="PTHR45138:SF9">
    <property type="entry name" value="DIGUANYLATE CYCLASE DGCM-RELATED"/>
    <property type="match status" value="1"/>
</dbReference>
<evidence type="ECO:0000256" key="2">
    <source>
        <dbReference type="ARBA" id="ARBA00024867"/>
    </source>
</evidence>
<dbReference type="SMART" id="SM00448">
    <property type="entry name" value="REC"/>
    <property type="match status" value="1"/>
</dbReference>
<dbReference type="EMBL" id="WBXO01000014">
    <property type="protein sequence ID" value="KAB2951169.1"/>
    <property type="molecule type" value="Genomic_DNA"/>
</dbReference>
<dbReference type="SUPFAM" id="SSF52172">
    <property type="entry name" value="CheY-like"/>
    <property type="match status" value="1"/>
</dbReference>
<dbReference type="GO" id="GO:1902201">
    <property type="term" value="P:negative regulation of bacterial-type flagellum-dependent cell motility"/>
    <property type="evidence" value="ECO:0007669"/>
    <property type="project" value="TreeGrafter"/>
</dbReference>
<dbReference type="Gene3D" id="3.30.70.270">
    <property type="match status" value="1"/>
</dbReference>
<dbReference type="OrthoDB" id="9805474at2"/>
<dbReference type="PROSITE" id="PS50110">
    <property type="entry name" value="RESPONSE_REGULATORY"/>
    <property type="match status" value="1"/>
</dbReference>
<dbReference type="GO" id="GO:0005886">
    <property type="term" value="C:plasma membrane"/>
    <property type="evidence" value="ECO:0007669"/>
    <property type="project" value="TreeGrafter"/>
</dbReference>
<dbReference type="Proteomes" id="UP000468766">
    <property type="component" value="Unassembled WGS sequence"/>
</dbReference>
<dbReference type="SMART" id="SM00267">
    <property type="entry name" value="GGDEF"/>
    <property type="match status" value="1"/>
</dbReference>
<comment type="function">
    <text evidence="2">May play the central regulatory role in sporulation. It may be an element of the effector pathway responsible for the activation of sporulation genes in response to nutritional stress. Spo0A may act in concert with spo0H (a sigma factor) to control the expression of some genes that are critical to the sporulation process.</text>
</comment>
<dbReference type="InterPro" id="IPR043128">
    <property type="entry name" value="Rev_trsase/Diguanyl_cyclase"/>
</dbReference>
<dbReference type="RefSeq" id="WP_151621707.1">
    <property type="nucleotide sequence ID" value="NZ_WBXO01000014.1"/>
</dbReference>
<dbReference type="InterPro" id="IPR029787">
    <property type="entry name" value="Nucleotide_cyclase"/>
</dbReference>
<organism evidence="6 7">
    <name type="scientific">Heliorestis acidaminivorans</name>
    <dbReference type="NCBI Taxonomy" id="553427"/>
    <lineage>
        <taxon>Bacteria</taxon>
        <taxon>Bacillati</taxon>
        <taxon>Bacillota</taxon>
        <taxon>Clostridia</taxon>
        <taxon>Eubacteriales</taxon>
        <taxon>Heliobacteriaceae</taxon>
        <taxon>Heliorestis</taxon>
    </lineage>
</organism>
<dbReference type="CDD" id="cd01949">
    <property type="entry name" value="GGDEF"/>
    <property type="match status" value="1"/>
</dbReference>
<dbReference type="GO" id="GO:0052621">
    <property type="term" value="F:diguanylate cyclase activity"/>
    <property type="evidence" value="ECO:0007669"/>
    <property type="project" value="TreeGrafter"/>
</dbReference>
<comment type="caution">
    <text evidence="6">The sequence shown here is derived from an EMBL/GenBank/DDBJ whole genome shotgun (WGS) entry which is preliminary data.</text>
</comment>
<evidence type="ECO:0000259" key="5">
    <source>
        <dbReference type="PROSITE" id="PS50887"/>
    </source>
</evidence>
<dbReference type="Gene3D" id="3.40.50.2300">
    <property type="match status" value="1"/>
</dbReference>